<evidence type="ECO:0000313" key="2">
    <source>
        <dbReference type="Proteomes" id="UP000075604"/>
    </source>
</evidence>
<gene>
    <name evidence="1" type="ORF">BE04_31070</name>
</gene>
<dbReference type="EMBL" id="JELX01001418">
    <property type="protein sequence ID" value="KYF59073.1"/>
    <property type="molecule type" value="Genomic_DNA"/>
</dbReference>
<dbReference type="Proteomes" id="UP000075604">
    <property type="component" value="Unassembled WGS sequence"/>
</dbReference>
<proteinExistence type="predicted"/>
<sequence>MIVRIEGLGEGSSYNPLTSEFYSGAALASPPKWDGTDVWPVLPARLDVPAKMADGYSIDNVWVSGTDGTVELKLKIVGEYLNLTLRHAIVTAQLDEGHLNATNGTIAGIIETDVLVKEARDFATRLHDGFCSGDTVDAMLDQIRAASDIMKDGTQDPTQPCNGISIGVGFTAKRVQLGEEVPAAEPPADPCP</sequence>
<reference evidence="1 2" key="1">
    <citation type="submission" date="2014-02" db="EMBL/GenBank/DDBJ databases">
        <title>The small core and large imbalanced accessory genome model reveals a collaborative survival strategy of Sorangium cellulosum strains in nature.</title>
        <authorList>
            <person name="Han K."/>
            <person name="Peng R."/>
            <person name="Blom J."/>
            <person name="Li Y.-Z."/>
        </authorList>
    </citation>
    <scope>NUCLEOTIDE SEQUENCE [LARGE SCALE GENOMIC DNA]</scope>
    <source>
        <strain evidence="1 2">So0157-18</strain>
    </source>
</reference>
<dbReference type="AlphaFoldDB" id="A0A150PTU2"/>
<evidence type="ECO:0000313" key="1">
    <source>
        <dbReference type="EMBL" id="KYF59073.1"/>
    </source>
</evidence>
<protein>
    <submittedName>
        <fullName evidence="1">Uncharacterized protein</fullName>
    </submittedName>
</protein>
<accession>A0A150PTU2</accession>
<comment type="caution">
    <text evidence="1">The sequence shown here is derived from an EMBL/GenBank/DDBJ whole genome shotgun (WGS) entry which is preliminary data.</text>
</comment>
<organism evidence="1 2">
    <name type="scientific">Sorangium cellulosum</name>
    <name type="common">Polyangium cellulosum</name>
    <dbReference type="NCBI Taxonomy" id="56"/>
    <lineage>
        <taxon>Bacteria</taxon>
        <taxon>Pseudomonadati</taxon>
        <taxon>Myxococcota</taxon>
        <taxon>Polyangia</taxon>
        <taxon>Polyangiales</taxon>
        <taxon>Polyangiaceae</taxon>
        <taxon>Sorangium</taxon>
    </lineage>
</organism>
<name>A0A150PTU2_SORCE</name>